<proteinExistence type="predicted"/>
<dbReference type="RefSeq" id="WP_076208032.1">
    <property type="nucleotide sequence ID" value="NZ_MBER01000173.1"/>
</dbReference>
<evidence type="ECO:0000313" key="2">
    <source>
        <dbReference type="EMBL" id="OMC34271.1"/>
    </source>
</evidence>
<evidence type="ECO:0000256" key="1">
    <source>
        <dbReference type="SAM" id="Phobius"/>
    </source>
</evidence>
<dbReference type="EMBL" id="MBER01000173">
    <property type="protein sequence ID" value="OMC34271.1"/>
    <property type="molecule type" value="Genomic_DNA"/>
</dbReference>
<organism evidence="2 3">
    <name type="scientific">Mycolicibacterium fortuitum</name>
    <name type="common">Mycobacterium fortuitum</name>
    <dbReference type="NCBI Taxonomy" id="1766"/>
    <lineage>
        <taxon>Bacteria</taxon>
        <taxon>Bacillati</taxon>
        <taxon>Actinomycetota</taxon>
        <taxon>Actinomycetes</taxon>
        <taxon>Mycobacteriales</taxon>
        <taxon>Mycobacteriaceae</taxon>
        <taxon>Mycolicibacterium</taxon>
    </lineage>
</organism>
<dbReference type="Proteomes" id="UP000187001">
    <property type="component" value="Unassembled WGS sequence"/>
</dbReference>
<dbReference type="AlphaFoldDB" id="A0ABD6QD08"/>
<keyword evidence="1" id="KW-1133">Transmembrane helix</keyword>
<keyword evidence="1" id="KW-0472">Membrane</keyword>
<feature type="transmembrane region" description="Helical" evidence="1">
    <location>
        <begin position="12"/>
        <end position="30"/>
    </location>
</feature>
<accession>A0ABD6QD08</accession>
<gene>
    <name evidence="2" type="ORF">A5742_14230</name>
</gene>
<protein>
    <submittedName>
        <fullName evidence="2">Mammalian cell entry related domain protein</fullName>
    </submittedName>
</protein>
<name>A0ABD6QD08_MYCFO</name>
<reference evidence="2 3" key="1">
    <citation type="submission" date="2016-07" db="EMBL/GenBank/DDBJ databases">
        <authorList>
            <person name="Sutton G."/>
            <person name="Brinkac L."/>
            <person name="Sanka R."/>
            <person name="Adams M."/>
            <person name="Lau E."/>
            <person name="Kumar A."/>
            <person name="Macaden R."/>
        </authorList>
    </citation>
    <scope>NUCLEOTIDE SEQUENCE [LARGE SCALE GENOMIC DNA]</scope>
    <source>
        <strain evidence="2 3">GA-0871</strain>
    </source>
</reference>
<comment type="caution">
    <text evidence="2">The sequence shown here is derived from an EMBL/GenBank/DDBJ whole genome shotgun (WGS) entry which is preliminary data.</text>
</comment>
<evidence type="ECO:0000313" key="3">
    <source>
        <dbReference type="Proteomes" id="UP000187001"/>
    </source>
</evidence>
<keyword evidence="1" id="KW-0812">Transmembrane</keyword>
<sequence length="357" mass="37509">MSADAEARRLTIIGLVVVLVFTAVCTFIVVNPFRDDRGRMSVVLDMPFVGQGIATGSPLMMHGVSVGNVTNVSSLAGGGVRVLADLESRPVAGLTDTLGVDFRPANYFGVTGINLIAGEGGRPLQAGSMVNAVPSGNFTLQALLSRMGEITDGVVTPQLVSVINRATSYTDGLNPLIESMVMVAQAVDNVQTVSTTQLMRNATGISAAFPAFVSGATATGYGFNQDAGYVFFRVSGRETIPGQEVVAVPGERVSQDFWDTRARETLDFTSGSFFGALGRLLSSHAGDLKPAVGLVKTLSDTVPALVTPVGINDMMVELRRRFETMYAGSPEQRAVQVHIILDQIPGVQAPVNAMGGP</sequence>